<feature type="compositionally biased region" description="Polar residues" evidence="1">
    <location>
        <begin position="51"/>
        <end position="73"/>
    </location>
</feature>
<accession>A0AAW0FD61</accession>
<gene>
    <name evidence="2" type="ORF">QCA50_018438</name>
</gene>
<organism evidence="2 3">
    <name type="scientific">Cerrena zonata</name>
    <dbReference type="NCBI Taxonomy" id="2478898"/>
    <lineage>
        <taxon>Eukaryota</taxon>
        <taxon>Fungi</taxon>
        <taxon>Dikarya</taxon>
        <taxon>Basidiomycota</taxon>
        <taxon>Agaricomycotina</taxon>
        <taxon>Agaricomycetes</taxon>
        <taxon>Polyporales</taxon>
        <taxon>Cerrenaceae</taxon>
        <taxon>Cerrena</taxon>
    </lineage>
</organism>
<evidence type="ECO:0000313" key="2">
    <source>
        <dbReference type="EMBL" id="KAK7678566.1"/>
    </source>
</evidence>
<name>A0AAW0FD61_9APHY</name>
<sequence>MLNTSSLGKRPASEVQEDDMSGVITTPEPVVRPKRGRPPSKSKLWEDNSRTDIANISSSLGPGDTTVSITSPEKTGERPPPEDTSLDYEAPSQVAQRDKLLRMLQNPGKGKNIWEPSCDDDDDASVIMLSRPPPPKKARPAKVKPAPVVESAVQNNVPPRPRPKPRKKARVSKD</sequence>
<proteinExistence type="predicted"/>
<dbReference type="EMBL" id="JASBNA010000070">
    <property type="protein sequence ID" value="KAK7678566.1"/>
    <property type="molecule type" value="Genomic_DNA"/>
</dbReference>
<dbReference type="Proteomes" id="UP001385951">
    <property type="component" value="Unassembled WGS sequence"/>
</dbReference>
<comment type="caution">
    <text evidence="2">The sequence shown here is derived from an EMBL/GenBank/DDBJ whole genome shotgun (WGS) entry which is preliminary data.</text>
</comment>
<protein>
    <submittedName>
        <fullName evidence="2">Uncharacterized protein</fullName>
    </submittedName>
</protein>
<feature type="compositionally biased region" description="Basic residues" evidence="1">
    <location>
        <begin position="161"/>
        <end position="174"/>
    </location>
</feature>
<dbReference type="AlphaFoldDB" id="A0AAW0FD61"/>
<feature type="region of interest" description="Disordered" evidence="1">
    <location>
        <begin position="104"/>
        <end position="174"/>
    </location>
</feature>
<feature type="region of interest" description="Disordered" evidence="1">
    <location>
        <begin position="1"/>
        <end position="92"/>
    </location>
</feature>
<reference evidence="2 3" key="1">
    <citation type="submission" date="2022-09" db="EMBL/GenBank/DDBJ databases">
        <authorList>
            <person name="Palmer J.M."/>
        </authorList>
    </citation>
    <scope>NUCLEOTIDE SEQUENCE [LARGE SCALE GENOMIC DNA]</scope>
    <source>
        <strain evidence="2 3">DSM 7382</strain>
    </source>
</reference>
<evidence type="ECO:0000256" key="1">
    <source>
        <dbReference type="SAM" id="MobiDB-lite"/>
    </source>
</evidence>
<evidence type="ECO:0000313" key="3">
    <source>
        <dbReference type="Proteomes" id="UP001385951"/>
    </source>
</evidence>
<keyword evidence="3" id="KW-1185">Reference proteome</keyword>